<proteinExistence type="predicted"/>
<evidence type="ECO:0000313" key="1">
    <source>
        <dbReference type="EMBL" id="MBB6559275.1"/>
    </source>
</evidence>
<dbReference type="RefSeq" id="WP_184856703.1">
    <property type="nucleotide sequence ID" value="NZ_JACHLK010000003.1"/>
</dbReference>
<dbReference type="AlphaFoldDB" id="A0A7X0U983"/>
<gene>
    <name evidence="1" type="ORF">HNP48_001942</name>
</gene>
<organism evidence="1 2">
    <name type="scientific">Acidovorax soli</name>
    <dbReference type="NCBI Taxonomy" id="592050"/>
    <lineage>
        <taxon>Bacteria</taxon>
        <taxon>Pseudomonadati</taxon>
        <taxon>Pseudomonadota</taxon>
        <taxon>Betaproteobacteria</taxon>
        <taxon>Burkholderiales</taxon>
        <taxon>Comamonadaceae</taxon>
        <taxon>Acidovorax</taxon>
    </lineage>
</organism>
<protein>
    <submittedName>
        <fullName evidence="1">Uncharacterized protein</fullName>
    </submittedName>
</protein>
<keyword evidence="2" id="KW-1185">Reference proteome</keyword>
<dbReference type="EMBL" id="JACHLK010000003">
    <property type="protein sequence ID" value="MBB6559275.1"/>
    <property type="molecule type" value="Genomic_DNA"/>
</dbReference>
<accession>A0A7X0U983</accession>
<dbReference type="Proteomes" id="UP000575083">
    <property type="component" value="Unassembled WGS sequence"/>
</dbReference>
<evidence type="ECO:0000313" key="2">
    <source>
        <dbReference type="Proteomes" id="UP000575083"/>
    </source>
</evidence>
<comment type="caution">
    <text evidence="1">The sequence shown here is derived from an EMBL/GenBank/DDBJ whole genome shotgun (WGS) entry which is preliminary data.</text>
</comment>
<reference evidence="1 2" key="1">
    <citation type="submission" date="2020-08" db="EMBL/GenBank/DDBJ databases">
        <title>Functional genomics of gut bacteria from endangered species of beetles.</title>
        <authorList>
            <person name="Carlos-Shanley C."/>
        </authorList>
    </citation>
    <scope>NUCLEOTIDE SEQUENCE [LARGE SCALE GENOMIC DNA]</scope>
    <source>
        <strain evidence="1 2">S00198</strain>
    </source>
</reference>
<sequence length="72" mass="8210">MKSSSTIRKQLLERLSELERQRTGDAANRKKPDIVIDMTKVPTISKERWESLGRDARNPAIKLRSLAVFSEG</sequence>
<name>A0A7X0U983_9BURK</name>